<sequence length="83" mass="9462">MKLDQQQIETKVRTFMVDDMVKEEVRNVAPMDQLDLDSLDQTELRIFLEEEYGVSFDEGGVISPFASIHDIVAFVLSRAPVSQ</sequence>
<evidence type="ECO:0000259" key="1">
    <source>
        <dbReference type="PROSITE" id="PS50075"/>
    </source>
</evidence>
<accession>A0AAW3EQV5</accession>
<dbReference type="EMBL" id="JPGG01000018">
    <property type="protein sequence ID" value="KGC09505.1"/>
    <property type="molecule type" value="Genomic_DNA"/>
</dbReference>
<evidence type="ECO:0000313" key="3">
    <source>
        <dbReference type="Proteomes" id="UP000029590"/>
    </source>
</evidence>
<dbReference type="AlphaFoldDB" id="A0AAW3EQV5"/>
<reference evidence="2 3" key="1">
    <citation type="submission" date="2014-04" db="EMBL/GenBank/DDBJ databases">
        <authorList>
            <person name="Bishop-Lilly K.A."/>
            <person name="Broomall S.M."/>
            <person name="Chain P.S."/>
            <person name="Chertkov O."/>
            <person name="Coyne S.R."/>
            <person name="Daligault H.E."/>
            <person name="Davenport K.W."/>
            <person name="Erkkila T."/>
            <person name="Frey K.G."/>
            <person name="Gibbons H.S."/>
            <person name="Gu W."/>
            <person name="Jaissle J."/>
            <person name="Johnson S.L."/>
            <person name="Koroleva G.I."/>
            <person name="Ladner J.T."/>
            <person name="Lo C.-C."/>
            <person name="Minogue T.D."/>
            <person name="Munk C."/>
            <person name="Palacios G.F."/>
            <person name="Redden C.L."/>
            <person name="Rosenzweig C.N."/>
            <person name="Scholz M.B."/>
            <person name="Teshima H."/>
            <person name="Xu Y."/>
        </authorList>
    </citation>
    <scope>NUCLEOTIDE SEQUENCE [LARGE SCALE GENOMIC DNA]</scope>
    <source>
        <strain evidence="3">gladioli</strain>
    </source>
</reference>
<feature type="domain" description="Carrier" evidence="1">
    <location>
        <begin position="1"/>
        <end position="79"/>
    </location>
</feature>
<comment type="caution">
    <text evidence="2">The sequence shown here is derived from an EMBL/GenBank/DDBJ whole genome shotgun (WGS) entry which is preliminary data.</text>
</comment>
<dbReference type="PROSITE" id="PS50075">
    <property type="entry name" value="CARRIER"/>
    <property type="match status" value="1"/>
</dbReference>
<proteinExistence type="predicted"/>
<dbReference type="RefSeq" id="WP_036032571.1">
    <property type="nucleotide sequence ID" value="NZ_CADEVU010000019.1"/>
</dbReference>
<name>A0AAW3EQV5_BURGA</name>
<organism evidence="2 3">
    <name type="scientific">Burkholderia gladioli</name>
    <name type="common">Pseudomonas marginata</name>
    <name type="synonym">Phytomonas marginata</name>
    <dbReference type="NCBI Taxonomy" id="28095"/>
    <lineage>
        <taxon>Bacteria</taxon>
        <taxon>Pseudomonadati</taxon>
        <taxon>Pseudomonadota</taxon>
        <taxon>Betaproteobacteria</taxon>
        <taxon>Burkholderiales</taxon>
        <taxon>Burkholderiaceae</taxon>
        <taxon>Burkholderia</taxon>
    </lineage>
</organism>
<dbReference type="Gene3D" id="1.10.1200.10">
    <property type="entry name" value="ACP-like"/>
    <property type="match status" value="1"/>
</dbReference>
<dbReference type="InterPro" id="IPR009081">
    <property type="entry name" value="PP-bd_ACP"/>
</dbReference>
<dbReference type="InterPro" id="IPR036736">
    <property type="entry name" value="ACP-like_sf"/>
</dbReference>
<dbReference type="SUPFAM" id="SSF47336">
    <property type="entry name" value="ACP-like"/>
    <property type="match status" value="1"/>
</dbReference>
<protein>
    <recommendedName>
        <fullName evidence="1">Carrier domain-containing protein</fullName>
    </recommendedName>
</protein>
<evidence type="ECO:0000313" key="2">
    <source>
        <dbReference type="EMBL" id="KGC09505.1"/>
    </source>
</evidence>
<dbReference type="Proteomes" id="UP000029590">
    <property type="component" value="Unassembled WGS sequence"/>
</dbReference>
<gene>
    <name evidence="2" type="ORF">DM48_6703</name>
</gene>